<dbReference type="EMBL" id="GBRH01160885">
    <property type="protein sequence ID" value="JAE37011.1"/>
    <property type="molecule type" value="Transcribed_RNA"/>
</dbReference>
<reference evidence="2" key="2">
    <citation type="journal article" date="2015" name="Data Brief">
        <title>Shoot transcriptome of the giant reed, Arundo donax.</title>
        <authorList>
            <person name="Barrero R.A."/>
            <person name="Guerrero F.D."/>
            <person name="Moolhuijzen P."/>
            <person name="Goolsby J.A."/>
            <person name="Tidwell J."/>
            <person name="Bellgard S.E."/>
            <person name="Bellgard M.I."/>
        </authorList>
    </citation>
    <scope>NUCLEOTIDE SEQUENCE</scope>
    <source>
        <tissue evidence="2">Shoot tissue taken approximately 20 cm above the soil surface</tissue>
    </source>
</reference>
<evidence type="ECO:0000256" key="1">
    <source>
        <dbReference type="SAM" id="MobiDB-lite"/>
    </source>
</evidence>
<dbReference type="AlphaFoldDB" id="A0A0A9HQ51"/>
<feature type="compositionally biased region" description="Basic and acidic residues" evidence="1">
    <location>
        <begin position="53"/>
        <end position="79"/>
    </location>
</feature>
<feature type="region of interest" description="Disordered" evidence="1">
    <location>
        <begin position="1"/>
        <end position="99"/>
    </location>
</feature>
<name>A0A0A9HQ51_ARUDO</name>
<feature type="compositionally biased region" description="Basic residues" evidence="1">
    <location>
        <begin position="80"/>
        <end position="99"/>
    </location>
</feature>
<proteinExistence type="predicted"/>
<reference evidence="2" key="1">
    <citation type="submission" date="2014-09" db="EMBL/GenBank/DDBJ databases">
        <authorList>
            <person name="Magalhaes I.L.F."/>
            <person name="Oliveira U."/>
            <person name="Santos F.R."/>
            <person name="Vidigal T.H.D.A."/>
            <person name="Brescovit A.D."/>
            <person name="Santos A.J."/>
        </authorList>
    </citation>
    <scope>NUCLEOTIDE SEQUENCE</scope>
    <source>
        <tissue evidence="2">Shoot tissue taken approximately 20 cm above the soil surface</tissue>
    </source>
</reference>
<feature type="compositionally biased region" description="Basic and acidic residues" evidence="1">
    <location>
        <begin position="12"/>
        <end position="26"/>
    </location>
</feature>
<organism evidence="2">
    <name type="scientific">Arundo donax</name>
    <name type="common">Giant reed</name>
    <name type="synonym">Donax arundinaceus</name>
    <dbReference type="NCBI Taxonomy" id="35708"/>
    <lineage>
        <taxon>Eukaryota</taxon>
        <taxon>Viridiplantae</taxon>
        <taxon>Streptophyta</taxon>
        <taxon>Embryophyta</taxon>
        <taxon>Tracheophyta</taxon>
        <taxon>Spermatophyta</taxon>
        <taxon>Magnoliopsida</taxon>
        <taxon>Liliopsida</taxon>
        <taxon>Poales</taxon>
        <taxon>Poaceae</taxon>
        <taxon>PACMAD clade</taxon>
        <taxon>Arundinoideae</taxon>
        <taxon>Arundineae</taxon>
        <taxon>Arundo</taxon>
    </lineage>
</organism>
<accession>A0A0A9HQ51</accession>
<protein>
    <submittedName>
        <fullName evidence="2">Uncharacterized protein</fullName>
    </submittedName>
</protein>
<sequence>MQGSPGCDEPEVEHRRSSRQEPGQERHHGRQLVSPTEPRGTLCFMELEEEVDDRGARTGSCKREYRQDPVTHSNDDHDARHPKRASRRRCSRRTRRRRT</sequence>
<evidence type="ECO:0000313" key="2">
    <source>
        <dbReference type="EMBL" id="JAE37011.1"/>
    </source>
</evidence>